<dbReference type="Proteomes" id="UP000231183">
    <property type="component" value="Unassembled WGS sequence"/>
</dbReference>
<dbReference type="InterPro" id="IPR035093">
    <property type="entry name" value="RelE/ParE_toxin_dom_sf"/>
</dbReference>
<accession>A0A2M6W2Q8</accession>
<dbReference type="InterPro" id="IPR007712">
    <property type="entry name" value="RelE/ParE_toxin"/>
</dbReference>
<comment type="caution">
    <text evidence="2">The sequence shown here is derived from an EMBL/GenBank/DDBJ whole genome shotgun (WGS) entry which is preliminary data.</text>
</comment>
<dbReference type="Gene3D" id="3.30.2310.20">
    <property type="entry name" value="RelE-like"/>
    <property type="match status" value="1"/>
</dbReference>
<protein>
    <recommendedName>
        <fullName evidence="4">Type II toxin-antitoxin system RelE/ParE family toxin</fullName>
    </recommendedName>
</protein>
<evidence type="ECO:0000256" key="1">
    <source>
        <dbReference type="ARBA" id="ARBA00022649"/>
    </source>
</evidence>
<dbReference type="SUPFAM" id="SSF143011">
    <property type="entry name" value="RelE-like"/>
    <property type="match status" value="1"/>
</dbReference>
<evidence type="ECO:0008006" key="4">
    <source>
        <dbReference type="Google" id="ProtNLM"/>
    </source>
</evidence>
<dbReference type="AlphaFoldDB" id="A0A2M6W2Q8"/>
<keyword evidence="1" id="KW-1277">Toxin-antitoxin system</keyword>
<dbReference type="EMBL" id="PFBX01000054">
    <property type="protein sequence ID" value="PIT87072.1"/>
    <property type="molecule type" value="Genomic_DNA"/>
</dbReference>
<sequence>MDKIEKLLRKISKKDRERLLQIVELLVLNKTKNLDVKKLKNTDFYRLRSGRFRIIYHKENKEIIIDAIKLRDENTYK</sequence>
<reference evidence="3" key="1">
    <citation type="submission" date="2017-09" db="EMBL/GenBank/DDBJ databases">
        <title>Depth-based differentiation of microbial function through sediment-hosted aquifers and enrichment of novel symbionts in the deep terrestrial subsurface.</title>
        <authorList>
            <person name="Probst A.J."/>
            <person name="Ladd B."/>
            <person name="Jarett J.K."/>
            <person name="Geller-Mcgrath D.E."/>
            <person name="Sieber C.M.K."/>
            <person name="Emerson J.B."/>
            <person name="Anantharaman K."/>
            <person name="Thomas B.C."/>
            <person name="Malmstrom R."/>
            <person name="Stieglmeier M."/>
            <person name="Klingl A."/>
            <person name="Woyke T."/>
            <person name="Ryan C.M."/>
            <person name="Banfield J.F."/>
        </authorList>
    </citation>
    <scope>NUCLEOTIDE SEQUENCE [LARGE SCALE GENOMIC DNA]</scope>
</reference>
<evidence type="ECO:0000313" key="2">
    <source>
        <dbReference type="EMBL" id="PIT87072.1"/>
    </source>
</evidence>
<organism evidence="2 3">
    <name type="scientific">Candidatus Magasanikbacteria bacterium CG10_big_fil_rev_8_21_14_0_10_40_10</name>
    <dbReference type="NCBI Taxonomy" id="1974648"/>
    <lineage>
        <taxon>Bacteria</taxon>
        <taxon>Candidatus Magasanikiibacteriota</taxon>
    </lineage>
</organism>
<gene>
    <name evidence="2" type="ORF">COU31_04850</name>
</gene>
<proteinExistence type="predicted"/>
<evidence type="ECO:0000313" key="3">
    <source>
        <dbReference type="Proteomes" id="UP000231183"/>
    </source>
</evidence>
<dbReference type="Pfam" id="PF05016">
    <property type="entry name" value="ParE_toxin"/>
    <property type="match status" value="1"/>
</dbReference>
<name>A0A2M6W2Q8_9BACT</name>